<dbReference type="STRING" id="742152.A0A2H3IYU9"/>
<dbReference type="InterPro" id="IPR036188">
    <property type="entry name" value="FAD/NAD-bd_sf"/>
</dbReference>
<reference evidence="3 4" key="1">
    <citation type="journal article" date="2012" name="Science">
        <title>The Paleozoic origin of enzymatic lignin decomposition reconstructed from 31 fungal genomes.</title>
        <authorList>
            <person name="Floudas D."/>
            <person name="Binder M."/>
            <person name="Riley R."/>
            <person name="Barry K."/>
            <person name="Blanchette R.A."/>
            <person name="Henrissat B."/>
            <person name="Martinez A.T."/>
            <person name="Otillar R."/>
            <person name="Spatafora J.W."/>
            <person name="Yadav J.S."/>
            <person name="Aerts A."/>
            <person name="Benoit I."/>
            <person name="Boyd A."/>
            <person name="Carlson A."/>
            <person name="Copeland A."/>
            <person name="Coutinho P.M."/>
            <person name="de Vries R.P."/>
            <person name="Ferreira P."/>
            <person name="Findley K."/>
            <person name="Foster B."/>
            <person name="Gaskell J."/>
            <person name="Glotzer D."/>
            <person name="Gorecki P."/>
            <person name="Heitman J."/>
            <person name="Hesse C."/>
            <person name="Hori C."/>
            <person name="Igarashi K."/>
            <person name="Jurgens J.A."/>
            <person name="Kallen N."/>
            <person name="Kersten P."/>
            <person name="Kohler A."/>
            <person name="Kuees U."/>
            <person name="Kumar T.K.A."/>
            <person name="Kuo A."/>
            <person name="LaButti K."/>
            <person name="Larrondo L.F."/>
            <person name="Lindquist E."/>
            <person name="Ling A."/>
            <person name="Lombard V."/>
            <person name="Lucas S."/>
            <person name="Lundell T."/>
            <person name="Martin R."/>
            <person name="McLaughlin D.J."/>
            <person name="Morgenstern I."/>
            <person name="Morin E."/>
            <person name="Murat C."/>
            <person name="Nagy L.G."/>
            <person name="Nolan M."/>
            <person name="Ohm R.A."/>
            <person name="Patyshakuliyeva A."/>
            <person name="Rokas A."/>
            <person name="Ruiz-Duenas F.J."/>
            <person name="Sabat G."/>
            <person name="Salamov A."/>
            <person name="Samejima M."/>
            <person name="Schmutz J."/>
            <person name="Slot J.C."/>
            <person name="St John F."/>
            <person name="Stenlid J."/>
            <person name="Sun H."/>
            <person name="Sun S."/>
            <person name="Syed K."/>
            <person name="Tsang A."/>
            <person name="Wiebenga A."/>
            <person name="Young D."/>
            <person name="Pisabarro A."/>
            <person name="Eastwood D.C."/>
            <person name="Martin F."/>
            <person name="Cullen D."/>
            <person name="Grigoriev I.V."/>
            <person name="Hibbett D.S."/>
        </authorList>
    </citation>
    <scope>NUCLEOTIDE SEQUENCE [LARGE SCALE GENOMIC DNA]</scope>
    <source>
        <strain evidence="3 4">MD-104</strain>
    </source>
</reference>
<dbReference type="SUPFAM" id="SSF51905">
    <property type="entry name" value="FAD/NAD(P)-binding domain"/>
    <property type="match status" value="1"/>
</dbReference>
<dbReference type="Pfam" id="PF07992">
    <property type="entry name" value="Pyr_redox_2"/>
    <property type="match status" value="1"/>
</dbReference>
<gene>
    <name evidence="3" type="ORF">WOLCODRAFT_91329</name>
</gene>
<evidence type="ECO:0000313" key="4">
    <source>
        <dbReference type="Proteomes" id="UP000218811"/>
    </source>
</evidence>
<organism evidence="3 4">
    <name type="scientific">Wolfiporia cocos (strain MD-104)</name>
    <name type="common">Brown rot fungus</name>
    <dbReference type="NCBI Taxonomy" id="742152"/>
    <lineage>
        <taxon>Eukaryota</taxon>
        <taxon>Fungi</taxon>
        <taxon>Dikarya</taxon>
        <taxon>Basidiomycota</taxon>
        <taxon>Agaricomycotina</taxon>
        <taxon>Agaricomycetes</taxon>
        <taxon>Polyporales</taxon>
        <taxon>Phaeolaceae</taxon>
        <taxon>Wolfiporia</taxon>
    </lineage>
</organism>
<dbReference type="EMBL" id="KB467832">
    <property type="protein sequence ID" value="PCH34901.1"/>
    <property type="molecule type" value="Genomic_DNA"/>
</dbReference>
<proteinExistence type="predicted"/>
<dbReference type="AlphaFoldDB" id="A0A2H3IYU9"/>
<sequence>MSKTVAVLGASYGGAHAAKLLAQGLPAGWKVVVVDRNTHMNHLYVLPRYAVVSGHEYKAFIPYGPLLRGATASKPDASVVFLHANVTSLSPRSITLSRAFPEHGVDDTTHTLRFDYAVYALGSHLPAPIDLWGPVGDEQDVAALTVGADHESTADKANASHSSSNPLERAAITRGTKPEGIEWLKRFRRRVEKASSVLVVGGGALGVQYATDIAEVYPHKRVTLLHSRKQLMPRFSERLHSEIVSSLSELKITTILGDRLDLSSIKAGKTTQGPDGKEERVVRTLSGHEISAELILLCTGQNLNTDLVAQAIPDAVIPDGSKKGLIRVKRTMQVAVPSNPAAPDMPVDSAKGSGDEHLHVPHPHLFAIGDAADAFGAMNSGRSSYFQLINRSEILRTHGKAEGQADSSSDDLEQYTPGPPMIKITLGLTKQLYEVDGEVGTKMDGTPDLEAHRMWEFYGVETDGDKMYE</sequence>
<dbReference type="Gene3D" id="3.50.50.100">
    <property type="match status" value="2"/>
</dbReference>
<dbReference type="InterPro" id="IPR023753">
    <property type="entry name" value="FAD/NAD-binding_dom"/>
</dbReference>
<dbReference type="GO" id="GO:0004174">
    <property type="term" value="F:electron-transferring-flavoprotein dehydrogenase activity"/>
    <property type="evidence" value="ECO:0007669"/>
    <property type="project" value="TreeGrafter"/>
</dbReference>
<name>A0A2H3IYU9_WOLCO</name>
<evidence type="ECO:0000256" key="1">
    <source>
        <dbReference type="SAM" id="MobiDB-lite"/>
    </source>
</evidence>
<dbReference type="Proteomes" id="UP000218811">
    <property type="component" value="Unassembled WGS sequence"/>
</dbReference>
<dbReference type="OMA" id="DRNSHAN"/>
<dbReference type="OrthoDB" id="202203at2759"/>
<dbReference type="PANTHER" id="PTHR43735:SF2">
    <property type="entry name" value="FE-REGULATED PROTEIN 8"/>
    <property type="match status" value="1"/>
</dbReference>
<dbReference type="GO" id="GO:0050660">
    <property type="term" value="F:flavin adenine dinucleotide binding"/>
    <property type="evidence" value="ECO:0007669"/>
    <property type="project" value="TreeGrafter"/>
</dbReference>
<accession>A0A2H3IYU9</accession>
<feature type="domain" description="FAD/NAD(P)-binding" evidence="2">
    <location>
        <begin position="4"/>
        <end position="337"/>
    </location>
</feature>
<evidence type="ECO:0000259" key="2">
    <source>
        <dbReference type="Pfam" id="PF07992"/>
    </source>
</evidence>
<evidence type="ECO:0000313" key="3">
    <source>
        <dbReference type="EMBL" id="PCH34901.1"/>
    </source>
</evidence>
<dbReference type="PANTHER" id="PTHR43735">
    <property type="entry name" value="APOPTOSIS-INDUCING FACTOR 1"/>
    <property type="match status" value="1"/>
</dbReference>
<dbReference type="GO" id="GO:0005737">
    <property type="term" value="C:cytoplasm"/>
    <property type="evidence" value="ECO:0007669"/>
    <property type="project" value="TreeGrafter"/>
</dbReference>
<protein>
    <submittedName>
        <fullName evidence="3">Iron uptake cluster protein</fullName>
    </submittedName>
</protein>
<keyword evidence="4" id="KW-1185">Reference proteome</keyword>
<dbReference type="PRINTS" id="PR00368">
    <property type="entry name" value="FADPNR"/>
</dbReference>
<feature type="region of interest" description="Disordered" evidence="1">
    <location>
        <begin position="152"/>
        <end position="172"/>
    </location>
</feature>